<dbReference type="AlphaFoldDB" id="A0A8J6NIK0"/>
<organism evidence="2 3">
    <name type="scientific">Candidatus Desulfolinea nitratireducens</name>
    <dbReference type="NCBI Taxonomy" id="2841698"/>
    <lineage>
        <taxon>Bacteria</taxon>
        <taxon>Bacillati</taxon>
        <taxon>Chloroflexota</taxon>
        <taxon>Anaerolineae</taxon>
        <taxon>Anaerolineales</taxon>
        <taxon>Anaerolineales incertae sedis</taxon>
        <taxon>Candidatus Desulfolinea</taxon>
    </lineage>
</organism>
<evidence type="ECO:0000259" key="1">
    <source>
        <dbReference type="Pfam" id="PF01973"/>
    </source>
</evidence>
<evidence type="ECO:0000313" key="3">
    <source>
        <dbReference type="Proteomes" id="UP000614469"/>
    </source>
</evidence>
<comment type="caution">
    <text evidence="2">The sequence shown here is derived from an EMBL/GenBank/DDBJ whole genome shotgun (WGS) entry which is preliminary data.</text>
</comment>
<protein>
    <submittedName>
        <fullName evidence="2">DUF115 domain-containing protein</fullName>
    </submittedName>
</protein>
<sequence length="271" mass="31290">MKNTFKKLTPSPIWNLARNIYIAARQLPDLPAAYLHPWRRESNSALGELKDKYRGERCFIIGNGPSLRQTDVSKLKSEFTFGMNRVYLAFEEWGFQTTFLTSVNDLVIEQCLDDFLALDMPRFFSWRSHRFFPSTFQSANLPTFLYTTYDGPKFSHDVRYRVWEGATVTNVCLQLAFHMGFEQVVLIGVDHSFTSKGEANKTITSDGDDPNHFDPRYFGQGFRWQLPDLDMSEIAYRMAKDSYEKDGRQILDATIGGNLTVFPKADYDSLF</sequence>
<dbReference type="EMBL" id="JACNJN010000056">
    <property type="protein sequence ID" value="MBC8334247.1"/>
    <property type="molecule type" value="Genomic_DNA"/>
</dbReference>
<dbReference type="Pfam" id="PF01973">
    <property type="entry name" value="MptE-like"/>
    <property type="match status" value="1"/>
</dbReference>
<dbReference type="InterPro" id="IPR002826">
    <property type="entry name" value="MptE-like"/>
</dbReference>
<proteinExistence type="predicted"/>
<gene>
    <name evidence="2" type="ORF">H8E29_03190</name>
</gene>
<dbReference type="Proteomes" id="UP000614469">
    <property type="component" value="Unassembled WGS sequence"/>
</dbReference>
<name>A0A8J6NIK0_9CHLR</name>
<reference evidence="2 3" key="1">
    <citation type="submission" date="2020-08" db="EMBL/GenBank/DDBJ databases">
        <title>Bridging the membrane lipid divide: bacteria of the FCB group superphylum have the potential to synthesize archaeal ether lipids.</title>
        <authorList>
            <person name="Villanueva L."/>
            <person name="Von Meijenfeldt F.A.B."/>
            <person name="Westbye A.B."/>
            <person name="Yadav S."/>
            <person name="Hopmans E.C."/>
            <person name="Dutilh B.E."/>
            <person name="Sinninghe Damste J.S."/>
        </authorList>
    </citation>
    <scope>NUCLEOTIDE SEQUENCE [LARGE SCALE GENOMIC DNA]</scope>
    <source>
        <strain evidence="2">NIOZ-UU36</strain>
    </source>
</reference>
<dbReference type="Gene3D" id="3.90.1480.10">
    <property type="entry name" value="Alpha-2,3-sialyltransferase"/>
    <property type="match status" value="1"/>
</dbReference>
<feature type="domain" description="6-hydroxymethylpterin diphosphokinase MptE-like" evidence="1">
    <location>
        <begin position="45"/>
        <end position="195"/>
    </location>
</feature>
<evidence type="ECO:0000313" key="2">
    <source>
        <dbReference type="EMBL" id="MBC8334247.1"/>
    </source>
</evidence>
<accession>A0A8J6NIK0</accession>